<evidence type="ECO:0000313" key="1">
    <source>
        <dbReference type="EMBL" id="KAJ7425495.1"/>
    </source>
</evidence>
<gene>
    <name evidence="1" type="ORF">WISP_23218</name>
</gene>
<sequence length="97" mass="11129">MRLVKELEHKWYEERLREVELFSLEKRSFLGDLITLYNYLKEGCSQRSGGFTIPGGFKMRLDAATQCCDLAITVVMDQGLDLMISEVFSNLADSMIL</sequence>
<reference evidence="1" key="1">
    <citation type="submission" date="2019-10" db="EMBL/GenBank/DDBJ databases">
        <authorList>
            <person name="Soares A.E.R."/>
            <person name="Aleixo A."/>
            <person name="Schneider P."/>
            <person name="Miyaki C.Y."/>
            <person name="Schneider M.P."/>
            <person name="Mello C."/>
            <person name="Vasconcelos A.T.R."/>
        </authorList>
    </citation>
    <scope>NUCLEOTIDE SEQUENCE</scope>
    <source>
        <tissue evidence="1">Muscle</tissue>
    </source>
</reference>
<dbReference type="EMBL" id="WHWB01032506">
    <property type="protein sequence ID" value="KAJ7425495.1"/>
    <property type="molecule type" value="Genomic_DNA"/>
</dbReference>
<organism evidence="1 2">
    <name type="scientific">Willisornis vidua</name>
    <name type="common">Xingu scale-backed antbird</name>
    <dbReference type="NCBI Taxonomy" id="1566151"/>
    <lineage>
        <taxon>Eukaryota</taxon>
        <taxon>Metazoa</taxon>
        <taxon>Chordata</taxon>
        <taxon>Craniata</taxon>
        <taxon>Vertebrata</taxon>
        <taxon>Euteleostomi</taxon>
        <taxon>Archelosauria</taxon>
        <taxon>Archosauria</taxon>
        <taxon>Dinosauria</taxon>
        <taxon>Saurischia</taxon>
        <taxon>Theropoda</taxon>
        <taxon>Coelurosauria</taxon>
        <taxon>Aves</taxon>
        <taxon>Neognathae</taxon>
        <taxon>Neoaves</taxon>
        <taxon>Telluraves</taxon>
        <taxon>Australaves</taxon>
        <taxon>Passeriformes</taxon>
        <taxon>Thamnophilidae</taxon>
        <taxon>Willisornis</taxon>
    </lineage>
</organism>
<proteinExistence type="predicted"/>
<dbReference type="Proteomes" id="UP001145742">
    <property type="component" value="Unassembled WGS sequence"/>
</dbReference>
<comment type="caution">
    <text evidence="1">The sequence shown here is derived from an EMBL/GenBank/DDBJ whole genome shotgun (WGS) entry which is preliminary data.</text>
</comment>
<keyword evidence="2" id="KW-1185">Reference proteome</keyword>
<accession>A0ABQ9DTG4</accession>
<evidence type="ECO:0000313" key="2">
    <source>
        <dbReference type="Proteomes" id="UP001145742"/>
    </source>
</evidence>
<name>A0ABQ9DTG4_9PASS</name>
<protein>
    <submittedName>
        <fullName evidence="1">Uncharacterized protein</fullName>
    </submittedName>
</protein>